<dbReference type="EMBL" id="BLXT01005511">
    <property type="protein sequence ID" value="GFO23504.1"/>
    <property type="molecule type" value="Genomic_DNA"/>
</dbReference>
<evidence type="ECO:0000313" key="3">
    <source>
        <dbReference type="Proteomes" id="UP000735302"/>
    </source>
</evidence>
<feature type="compositionally biased region" description="Acidic residues" evidence="1">
    <location>
        <begin position="8"/>
        <end position="20"/>
    </location>
</feature>
<keyword evidence="3" id="KW-1185">Reference proteome</keyword>
<dbReference type="Proteomes" id="UP000735302">
    <property type="component" value="Unassembled WGS sequence"/>
</dbReference>
<dbReference type="AlphaFoldDB" id="A0AAV4BYN6"/>
<sequence>MENIKNAEEEEEDEEEEEERGLEGGAGGGRKVRPPPCVNHLELVGPKEIKKKTVSKTVPDSKDIDDLTFQQAQAWNRFHTRHCYASVC</sequence>
<protein>
    <submittedName>
        <fullName evidence="2">Uncharacterized protein</fullName>
    </submittedName>
</protein>
<evidence type="ECO:0000313" key="2">
    <source>
        <dbReference type="EMBL" id="GFO23504.1"/>
    </source>
</evidence>
<accession>A0AAV4BYN6</accession>
<evidence type="ECO:0000256" key="1">
    <source>
        <dbReference type="SAM" id="MobiDB-lite"/>
    </source>
</evidence>
<proteinExistence type="predicted"/>
<feature type="region of interest" description="Disordered" evidence="1">
    <location>
        <begin position="1"/>
        <end position="38"/>
    </location>
</feature>
<organism evidence="2 3">
    <name type="scientific">Plakobranchus ocellatus</name>
    <dbReference type="NCBI Taxonomy" id="259542"/>
    <lineage>
        <taxon>Eukaryota</taxon>
        <taxon>Metazoa</taxon>
        <taxon>Spiralia</taxon>
        <taxon>Lophotrochozoa</taxon>
        <taxon>Mollusca</taxon>
        <taxon>Gastropoda</taxon>
        <taxon>Heterobranchia</taxon>
        <taxon>Euthyneura</taxon>
        <taxon>Panpulmonata</taxon>
        <taxon>Sacoglossa</taxon>
        <taxon>Placobranchoidea</taxon>
        <taxon>Plakobranchidae</taxon>
        <taxon>Plakobranchus</taxon>
    </lineage>
</organism>
<gene>
    <name evidence="2" type="ORF">PoB_005000900</name>
</gene>
<reference evidence="2 3" key="1">
    <citation type="journal article" date="2021" name="Elife">
        <title>Chloroplast acquisition without the gene transfer in kleptoplastic sea slugs, Plakobranchus ocellatus.</title>
        <authorList>
            <person name="Maeda T."/>
            <person name="Takahashi S."/>
            <person name="Yoshida T."/>
            <person name="Shimamura S."/>
            <person name="Takaki Y."/>
            <person name="Nagai Y."/>
            <person name="Toyoda A."/>
            <person name="Suzuki Y."/>
            <person name="Arimoto A."/>
            <person name="Ishii H."/>
            <person name="Satoh N."/>
            <person name="Nishiyama T."/>
            <person name="Hasebe M."/>
            <person name="Maruyama T."/>
            <person name="Minagawa J."/>
            <person name="Obokata J."/>
            <person name="Shigenobu S."/>
        </authorList>
    </citation>
    <scope>NUCLEOTIDE SEQUENCE [LARGE SCALE GENOMIC DNA]</scope>
</reference>
<comment type="caution">
    <text evidence="2">The sequence shown here is derived from an EMBL/GenBank/DDBJ whole genome shotgun (WGS) entry which is preliminary data.</text>
</comment>
<name>A0AAV4BYN6_9GAST</name>